<dbReference type="SUPFAM" id="SSF56436">
    <property type="entry name" value="C-type lectin-like"/>
    <property type="match status" value="1"/>
</dbReference>
<feature type="signal peptide" evidence="1">
    <location>
        <begin position="1"/>
        <end position="18"/>
    </location>
</feature>
<gene>
    <name evidence="3" type="ORF">MNOR_LOCUS13957</name>
</gene>
<keyword evidence="4" id="KW-1185">Reference proteome</keyword>
<feature type="domain" description="C-type lectin" evidence="2">
    <location>
        <begin position="40"/>
        <end position="146"/>
    </location>
</feature>
<evidence type="ECO:0000313" key="3">
    <source>
        <dbReference type="EMBL" id="CAL4090090.1"/>
    </source>
</evidence>
<evidence type="ECO:0000313" key="4">
    <source>
        <dbReference type="Proteomes" id="UP001497623"/>
    </source>
</evidence>
<dbReference type="AlphaFoldDB" id="A0AAV2QKX6"/>
<evidence type="ECO:0000259" key="2">
    <source>
        <dbReference type="PROSITE" id="PS50041"/>
    </source>
</evidence>
<dbReference type="Gene3D" id="3.10.100.10">
    <property type="entry name" value="Mannose-Binding Protein A, subunit A"/>
    <property type="match status" value="1"/>
</dbReference>
<dbReference type="InterPro" id="IPR016187">
    <property type="entry name" value="CTDL_fold"/>
</dbReference>
<dbReference type="Proteomes" id="UP001497623">
    <property type="component" value="Unassembled WGS sequence"/>
</dbReference>
<dbReference type="SMART" id="SM00034">
    <property type="entry name" value="CLECT"/>
    <property type="match status" value="1"/>
</dbReference>
<dbReference type="PROSITE" id="PS50041">
    <property type="entry name" value="C_TYPE_LECTIN_2"/>
    <property type="match status" value="1"/>
</dbReference>
<dbReference type="InterPro" id="IPR016186">
    <property type="entry name" value="C-type_lectin-like/link_sf"/>
</dbReference>
<comment type="caution">
    <text evidence="3">The sequence shown here is derived from an EMBL/GenBank/DDBJ whole genome shotgun (WGS) entry which is preliminary data.</text>
</comment>
<keyword evidence="1" id="KW-0732">Signal</keyword>
<name>A0AAV2QKX6_MEGNR</name>
<dbReference type="InterPro" id="IPR001304">
    <property type="entry name" value="C-type_lectin-like"/>
</dbReference>
<accession>A0AAV2QKX6</accession>
<organism evidence="3 4">
    <name type="scientific">Meganyctiphanes norvegica</name>
    <name type="common">Northern krill</name>
    <name type="synonym">Thysanopoda norvegica</name>
    <dbReference type="NCBI Taxonomy" id="48144"/>
    <lineage>
        <taxon>Eukaryota</taxon>
        <taxon>Metazoa</taxon>
        <taxon>Ecdysozoa</taxon>
        <taxon>Arthropoda</taxon>
        <taxon>Crustacea</taxon>
        <taxon>Multicrustacea</taxon>
        <taxon>Malacostraca</taxon>
        <taxon>Eumalacostraca</taxon>
        <taxon>Eucarida</taxon>
        <taxon>Euphausiacea</taxon>
        <taxon>Euphausiidae</taxon>
        <taxon>Meganyctiphanes</taxon>
    </lineage>
</organism>
<dbReference type="CDD" id="cd00037">
    <property type="entry name" value="CLECT"/>
    <property type="match status" value="1"/>
</dbReference>
<feature type="chain" id="PRO_5043618132" description="C-type lectin domain-containing protein" evidence="1">
    <location>
        <begin position="19"/>
        <end position="182"/>
    </location>
</feature>
<dbReference type="EMBL" id="CAXKWB010008202">
    <property type="protein sequence ID" value="CAL4090090.1"/>
    <property type="molecule type" value="Genomic_DNA"/>
</dbReference>
<reference evidence="3 4" key="1">
    <citation type="submission" date="2024-05" db="EMBL/GenBank/DDBJ databases">
        <authorList>
            <person name="Wallberg A."/>
        </authorList>
    </citation>
    <scope>NUCLEOTIDE SEQUENCE [LARGE SCALE GENOMIC DNA]</scope>
</reference>
<proteinExistence type="predicted"/>
<evidence type="ECO:0000256" key="1">
    <source>
        <dbReference type="SAM" id="SignalP"/>
    </source>
</evidence>
<sequence length="182" mass="20283">MFSVVIMIALMGFWQADGYIMDYMNERSVPGKCPGQFKESAGICYYFSSSNNEMVTWAKAKERCKEIGGGLGAEYTVGLAELNFERTWKSDGEMLQKIAKTDKNHWLGAKGTDRTWTWATSGRPLALENYAWSIKAPNPLGADNCLVAIVEILSGSTIKRAYIGNNVCNMTEGIHHFVCQLF</sequence>
<protein>
    <recommendedName>
        <fullName evidence="2">C-type lectin domain-containing protein</fullName>
    </recommendedName>
</protein>